<accession>A0ABM8ALX2</accession>
<dbReference type="SUPFAM" id="SSF82771">
    <property type="entry name" value="GIY-YIG endonuclease"/>
    <property type="match status" value="1"/>
</dbReference>
<dbReference type="Gene3D" id="3.40.1440.10">
    <property type="entry name" value="GIY-YIG endonuclease"/>
    <property type="match status" value="1"/>
</dbReference>
<protein>
    <recommendedName>
        <fullName evidence="1">GIY-YIG domain-containing protein</fullName>
    </recommendedName>
</protein>
<dbReference type="Gene3D" id="1.10.10.10">
    <property type="entry name" value="Winged helix-like DNA-binding domain superfamily/Winged helix DNA-binding domain"/>
    <property type="match status" value="1"/>
</dbReference>
<dbReference type="Pfam" id="PF01541">
    <property type="entry name" value="GIY-YIG"/>
    <property type="match status" value="1"/>
</dbReference>
<evidence type="ECO:0000259" key="1">
    <source>
        <dbReference type="PROSITE" id="PS50164"/>
    </source>
</evidence>
<name>A0ABM8ALX2_9DEIO</name>
<organism evidence="2 3">
    <name type="scientific">Deinococcus aetherius</name>
    <dbReference type="NCBI Taxonomy" id="200252"/>
    <lineage>
        <taxon>Bacteria</taxon>
        <taxon>Thermotogati</taxon>
        <taxon>Deinococcota</taxon>
        <taxon>Deinococci</taxon>
        <taxon>Deinococcales</taxon>
        <taxon>Deinococcaceae</taxon>
        <taxon>Deinococcus</taxon>
    </lineage>
</organism>
<dbReference type="InterPro" id="IPR035901">
    <property type="entry name" value="GIY-YIG_endonuc_sf"/>
</dbReference>
<dbReference type="Proteomes" id="UP001064971">
    <property type="component" value="Plasmid pDAETH-4"/>
</dbReference>
<dbReference type="InterPro" id="IPR006350">
    <property type="entry name" value="Intron_endoG1"/>
</dbReference>
<dbReference type="PROSITE" id="PS50164">
    <property type="entry name" value="GIY_YIG"/>
    <property type="match status" value="1"/>
</dbReference>
<dbReference type="NCBIfam" id="TIGR01453">
    <property type="entry name" value="grpIintron_endo"/>
    <property type="match status" value="1"/>
</dbReference>
<dbReference type="EMBL" id="AP026564">
    <property type="protein sequence ID" value="BDP44839.1"/>
    <property type="molecule type" value="Genomic_DNA"/>
</dbReference>
<reference evidence="2" key="1">
    <citation type="submission" date="2022-07" db="EMBL/GenBank/DDBJ databases">
        <title>Complete Genome Sequence of the Radioresistant Bacterium Deinococcus aetherius ST0316, Isolated from the Air Dust collected in Lower Stratosphere above Japan.</title>
        <authorList>
            <person name="Satoh K."/>
            <person name="Hagiwara K."/>
            <person name="Katsumata K."/>
            <person name="Kubo A."/>
            <person name="Yokobori S."/>
            <person name="Yamagishi A."/>
            <person name="Oono Y."/>
            <person name="Narumi I."/>
        </authorList>
    </citation>
    <scope>NUCLEOTIDE SEQUENCE</scope>
    <source>
        <strain evidence="2">ST0316</strain>
        <plasmid evidence="2">pDAETH-4</plasmid>
    </source>
</reference>
<dbReference type="CDD" id="cd10437">
    <property type="entry name" value="GIY-YIG_HE_I-TevI_like"/>
    <property type="match status" value="1"/>
</dbReference>
<evidence type="ECO:0000313" key="2">
    <source>
        <dbReference type="EMBL" id="BDP44839.1"/>
    </source>
</evidence>
<dbReference type="InterPro" id="IPR036388">
    <property type="entry name" value="WH-like_DNA-bd_sf"/>
</dbReference>
<dbReference type="InterPro" id="IPR000305">
    <property type="entry name" value="GIY-YIG_endonuc"/>
</dbReference>
<feature type="domain" description="GIY-YIG" evidence="1">
    <location>
        <begin position="161"/>
        <end position="253"/>
    </location>
</feature>
<evidence type="ECO:0000313" key="3">
    <source>
        <dbReference type="Proteomes" id="UP001064971"/>
    </source>
</evidence>
<keyword evidence="2" id="KW-0614">Plasmid</keyword>
<gene>
    <name evidence="2" type="ORF">DAETH_48080</name>
</gene>
<keyword evidence="3" id="KW-1185">Reference proteome</keyword>
<sequence length="338" mass="38462">MTEIRTCSTCREGKPATGQHFHPGKRPGTLRMQCKVCTRRVQREWYYRKQALKPRRADEVPEGHKRCSSCALMLPLDNFYLLRGVNRRVSACRSCTRRKLKENYDALPKEEHQARNRKAYERRKQKQGLSLDAPDGLLHIAVTRDEVKTAALKAIGHVPFRISGVYAIRNLKTGQVYVGSAHDVRSRWGTHFWRLNQGNHHSPRLQRAWNRDGAECFQFDLLEAISDRSILILVEQAWIDFLHAFAVHGGYNVSATAGSTAGRPSSEKQKQVARQRALASARPYRVTWPDGRTETVPNLRVFCEQQGLHQSAMRKLAAGKQTAPHRGFRCARVSDVSG</sequence>
<geneLocation type="plasmid" evidence="2 3">
    <name>pDAETH-4</name>
</geneLocation>
<proteinExistence type="predicted"/>